<accession>A0A1G2QBK3</accession>
<protein>
    <recommendedName>
        <fullName evidence="1">PKD domain-containing protein</fullName>
    </recommendedName>
</protein>
<organism evidence="2 3">
    <name type="scientific">Candidatus Vogelbacteria bacterium GWA1_51_14</name>
    <dbReference type="NCBI Taxonomy" id="1802435"/>
    <lineage>
        <taxon>Bacteria</taxon>
        <taxon>Candidatus Vogeliibacteriota</taxon>
    </lineage>
</organism>
<sequence length="409" mass="43652">MTFISKSKIIWLVALFFFPLVGLACPDKIAILPGSWEEGGGKFSLTAQAQDSSGELCKVGETLRLGFSGPGRFSNEGDTSEPQAYISKNSSNRNFYYHGSTGDVITVRAGFGTNTDWTESWQTSFTIGGSSGNQSTTDADQISDGSDYSVFSTQAEVSSYAKSSKWQIGIGKDRSVLAGSRVAFKIDDNANNQKAIYEWSFGDGARVRGKVASHTYRHPGTYLVVVTADNRAGQEAVARIKVKVSAPKVAVAFLDSTGSVKLANKNGEEINLGSFSLIADEQKPFVFPADTIIGVGQEIVVDESVSGLAHSDYLVLFDPTGRVVAESGLAADKREEATAKLEQLQSHLQAAQIQLAAVTAGRRAVSASAPPLPPTAEPELSPALNRTVTLTKPDSSPLKRLLNLFKLAE</sequence>
<dbReference type="InterPro" id="IPR000601">
    <property type="entry name" value="PKD_dom"/>
</dbReference>
<dbReference type="InterPro" id="IPR035986">
    <property type="entry name" value="PKD_dom_sf"/>
</dbReference>
<dbReference type="STRING" id="1802435.A2114_02055"/>
<dbReference type="SMART" id="SM00089">
    <property type="entry name" value="PKD"/>
    <property type="match status" value="1"/>
</dbReference>
<dbReference type="InterPro" id="IPR022409">
    <property type="entry name" value="PKD/Chitinase_dom"/>
</dbReference>
<comment type="caution">
    <text evidence="2">The sequence shown here is derived from an EMBL/GenBank/DDBJ whole genome shotgun (WGS) entry which is preliminary data.</text>
</comment>
<reference evidence="2 3" key="1">
    <citation type="journal article" date="2016" name="Nat. Commun.">
        <title>Thousands of microbial genomes shed light on interconnected biogeochemical processes in an aquifer system.</title>
        <authorList>
            <person name="Anantharaman K."/>
            <person name="Brown C.T."/>
            <person name="Hug L.A."/>
            <person name="Sharon I."/>
            <person name="Castelle C.J."/>
            <person name="Probst A.J."/>
            <person name="Thomas B.C."/>
            <person name="Singh A."/>
            <person name="Wilkins M.J."/>
            <person name="Karaoz U."/>
            <person name="Brodie E.L."/>
            <person name="Williams K.H."/>
            <person name="Hubbard S.S."/>
            <person name="Banfield J.F."/>
        </authorList>
    </citation>
    <scope>NUCLEOTIDE SEQUENCE [LARGE SCALE GENOMIC DNA]</scope>
</reference>
<dbReference type="InterPro" id="IPR013783">
    <property type="entry name" value="Ig-like_fold"/>
</dbReference>
<dbReference type="CDD" id="cd00146">
    <property type="entry name" value="PKD"/>
    <property type="match status" value="1"/>
</dbReference>
<dbReference type="PROSITE" id="PS50093">
    <property type="entry name" value="PKD"/>
    <property type="match status" value="1"/>
</dbReference>
<proteinExistence type="predicted"/>
<name>A0A1G2QBK3_9BACT</name>
<dbReference type="EMBL" id="MHTG01000004">
    <property type="protein sequence ID" value="OHA57877.1"/>
    <property type="molecule type" value="Genomic_DNA"/>
</dbReference>
<dbReference type="SUPFAM" id="SSF74853">
    <property type="entry name" value="Lamin A/C globular tail domain"/>
    <property type="match status" value="1"/>
</dbReference>
<feature type="domain" description="PKD" evidence="1">
    <location>
        <begin position="165"/>
        <end position="251"/>
    </location>
</feature>
<evidence type="ECO:0000259" key="1">
    <source>
        <dbReference type="PROSITE" id="PS50093"/>
    </source>
</evidence>
<dbReference type="InterPro" id="IPR036415">
    <property type="entry name" value="Lamin_tail_dom_sf"/>
</dbReference>
<evidence type="ECO:0000313" key="3">
    <source>
        <dbReference type="Proteomes" id="UP000176494"/>
    </source>
</evidence>
<dbReference type="SUPFAM" id="SSF49299">
    <property type="entry name" value="PKD domain"/>
    <property type="match status" value="1"/>
</dbReference>
<dbReference type="Gene3D" id="2.60.40.10">
    <property type="entry name" value="Immunoglobulins"/>
    <property type="match status" value="1"/>
</dbReference>
<evidence type="ECO:0000313" key="2">
    <source>
        <dbReference type="EMBL" id="OHA57877.1"/>
    </source>
</evidence>
<gene>
    <name evidence="2" type="ORF">A2114_02055</name>
</gene>
<dbReference type="PROSITE" id="PS51257">
    <property type="entry name" value="PROKAR_LIPOPROTEIN"/>
    <property type="match status" value="1"/>
</dbReference>
<dbReference type="Proteomes" id="UP000176494">
    <property type="component" value="Unassembled WGS sequence"/>
</dbReference>
<dbReference type="AlphaFoldDB" id="A0A1G2QBK3"/>
<dbReference type="Pfam" id="PF18911">
    <property type="entry name" value="PKD_4"/>
    <property type="match status" value="1"/>
</dbReference>